<protein>
    <submittedName>
        <fullName evidence="1">Uncharacterized protein</fullName>
    </submittedName>
</protein>
<accession>A0A955KW82</accession>
<evidence type="ECO:0000313" key="1">
    <source>
        <dbReference type="EMBL" id="MCA9374855.1"/>
    </source>
</evidence>
<dbReference type="AlphaFoldDB" id="A0A955KW82"/>
<gene>
    <name evidence="1" type="ORF">KC622_00830</name>
</gene>
<dbReference type="Proteomes" id="UP000748332">
    <property type="component" value="Unassembled WGS sequence"/>
</dbReference>
<reference evidence="1" key="2">
    <citation type="journal article" date="2021" name="Microbiome">
        <title>Successional dynamics and alternative stable states in a saline activated sludge microbial community over 9 years.</title>
        <authorList>
            <person name="Wang Y."/>
            <person name="Ye J."/>
            <person name="Ju F."/>
            <person name="Liu L."/>
            <person name="Boyd J.A."/>
            <person name="Deng Y."/>
            <person name="Parks D.H."/>
            <person name="Jiang X."/>
            <person name="Yin X."/>
            <person name="Woodcroft B.J."/>
            <person name="Tyson G.W."/>
            <person name="Hugenholtz P."/>
            <person name="Polz M.F."/>
            <person name="Zhang T."/>
        </authorList>
    </citation>
    <scope>NUCLEOTIDE SEQUENCE</scope>
    <source>
        <strain evidence="1">HKST-UBA16</strain>
    </source>
</reference>
<proteinExistence type="predicted"/>
<dbReference type="EMBL" id="JAGQLM010000032">
    <property type="protein sequence ID" value="MCA9374855.1"/>
    <property type="molecule type" value="Genomic_DNA"/>
</dbReference>
<name>A0A955KW82_9BACT</name>
<reference evidence="1" key="1">
    <citation type="submission" date="2020-04" db="EMBL/GenBank/DDBJ databases">
        <authorList>
            <person name="Zhang T."/>
        </authorList>
    </citation>
    <scope>NUCLEOTIDE SEQUENCE</scope>
    <source>
        <strain evidence="1">HKST-UBA16</strain>
    </source>
</reference>
<sequence>MQSARIPLGSNGEGICTVETTTDNRSVTLTLDTGNPNFGYTINEDILTEDGNTYVVRTTTFRMPSDTNTRASKELEPCIIVRWTTRENIGTLRGTPSAASIYRAEDLAPVTISVRDAKGKETPFATKYQDFDPEKIITGTTVTVDRALSRVGNTMHTAGIDAGGLHLNQNLGGNSSYPLRAQAIVQRSQTGLEKARNHIKEFQKMQPGQRVTG</sequence>
<evidence type="ECO:0000313" key="2">
    <source>
        <dbReference type="Proteomes" id="UP000748332"/>
    </source>
</evidence>
<comment type="caution">
    <text evidence="1">The sequence shown here is derived from an EMBL/GenBank/DDBJ whole genome shotgun (WGS) entry which is preliminary data.</text>
</comment>
<organism evidence="1 2">
    <name type="scientific">Candidatus Dojkabacteria bacterium</name>
    <dbReference type="NCBI Taxonomy" id="2099670"/>
    <lineage>
        <taxon>Bacteria</taxon>
        <taxon>Candidatus Dojkabacteria</taxon>
    </lineage>
</organism>